<dbReference type="PANTHER" id="PTHR46535:SF1">
    <property type="entry name" value="NEDD4-BINDING PROTEIN 2"/>
    <property type="match status" value="1"/>
</dbReference>
<feature type="domain" description="Smr" evidence="2">
    <location>
        <begin position="455"/>
        <end position="542"/>
    </location>
</feature>
<dbReference type="GO" id="GO:0005634">
    <property type="term" value="C:nucleus"/>
    <property type="evidence" value="ECO:0007669"/>
    <property type="project" value="TreeGrafter"/>
</dbReference>
<comment type="caution">
    <text evidence="3">The sequence shown here is derived from an EMBL/GenBank/DDBJ whole genome shotgun (WGS) entry which is preliminary data.</text>
</comment>
<organism evidence="3 4">
    <name type="scientific">Oleoguttula mirabilis</name>
    <dbReference type="NCBI Taxonomy" id="1507867"/>
    <lineage>
        <taxon>Eukaryota</taxon>
        <taxon>Fungi</taxon>
        <taxon>Dikarya</taxon>
        <taxon>Ascomycota</taxon>
        <taxon>Pezizomycotina</taxon>
        <taxon>Dothideomycetes</taxon>
        <taxon>Dothideomycetidae</taxon>
        <taxon>Mycosphaerellales</taxon>
        <taxon>Teratosphaeriaceae</taxon>
        <taxon>Oleoguttula</taxon>
    </lineage>
</organism>
<dbReference type="SUPFAM" id="SSF160443">
    <property type="entry name" value="SMR domain-like"/>
    <property type="match status" value="1"/>
</dbReference>
<dbReference type="AlphaFoldDB" id="A0AAV9JUT9"/>
<reference evidence="3 4" key="1">
    <citation type="submission" date="2021-11" db="EMBL/GenBank/DDBJ databases">
        <title>Black yeast isolated from Biological Soil Crust.</title>
        <authorList>
            <person name="Kurbessoian T."/>
        </authorList>
    </citation>
    <scope>NUCLEOTIDE SEQUENCE [LARGE SCALE GENOMIC DNA]</scope>
    <source>
        <strain evidence="3 4">CCFEE 5522</strain>
    </source>
</reference>
<evidence type="ECO:0000313" key="4">
    <source>
        <dbReference type="Proteomes" id="UP001324427"/>
    </source>
</evidence>
<dbReference type="Proteomes" id="UP001324427">
    <property type="component" value="Unassembled WGS sequence"/>
</dbReference>
<accession>A0AAV9JUT9</accession>
<keyword evidence="4" id="KW-1185">Reference proteome</keyword>
<sequence>MDDAFAQLEAEYCPPIDPALLSAIVSDYDLSNPENIQDARSILDQLKESALLEEAAGFDPSGTGAQGDVTSSDKRAESCPETNASPTGSTDLTSLSNGLSSLDLEDIIGDDNENVGSAEDLENLDEDTKVRLLQDVFGDRVSKYSIQHTLKKCNGRWQAAMEELLNHVYFDEAEHSDDSGKIAAKGIDAFSEDNVVRRGRKGKAKGKRVKTVDVRRASSLPLSDDGSASAPAPNKWQTAAEDIEFVASRTRIGTATVSSLYYAEGASTARTIGALLKLSMEESKLVVTDDAAVATHARELGYDFPGVAPGYLAALIRLTHPSTSAAHELAEALTTKPKHGSNGGIQIIPHYVAPIITDLDFWQSASRKSRSLNAAQSPVSDGSAVTARATAYASARATAFSQASAAHRRARSDRLMGGVAGYYSQVGREFHALSSNASAAAADQLAAAQSTSGQVDLHGIDVLNAVRIAQEKVEEWWYGLGESRVNGRLGAEDRQTGYRIIVGLGRHSEGGRSKLGPAVSKTLRQRGWRIEPAGAVIVVRGKAKA</sequence>
<dbReference type="InterPro" id="IPR036063">
    <property type="entry name" value="Smr_dom_sf"/>
</dbReference>
<dbReference type="CDD" id="cd14279">
    <property type="entry name" value="CUE"/>
    <property type="match status" value="1"/>
</dbReference>
<name>A0AAV9JUT9_9PEZI</name>
<dbReference type="PROSITE" id="PS50828">
    <property type="entry name" value="SMR"/>
    <property type="match status" value="1"/>
</dbReference>
<feature type="region of interest" description="Disordered" evidence="1">
    <location>
        <begin position="55"/>
        <end position="96"/>
    </location>
</feature>
<dbReference type="InterPro" id="IPR002625">
    <property type="entry name" value="Smr_dom"/>
</dbReference>
<dbReference type="SMART" id="SM00463">
    <property type="entry name" value="SMR"/>
    <property type="match status" value="1"/>
</dbReference>
<dbReference type="InterPro" id="IPR013899">
    <property type="entry name" value="DUF1771"/>
</dbReference>
<proteinExistence type="predicted"/>
<dbReference type="GO" id="GO:0004519">
    <property type="term" value="F:endonuclease activity"/>
    <property type="evidence" value="ECO:0007669"/>
    <property type="project" value="TreeGrafter"/>
</dbReference>
<dbReference type="EMBL" id="JAVFHQ010000004">
    <property type="protein sequence ID" value="KAK4549482.1"/>
    <property type="molecule type" value="Genomic_DNA"/>
</dbReference>
<dbReference type="Gene3D" id="3.30.1370.110">
    <property type="match status" value="1"/>
</dbReference>
<dbReference type="SMART" id="SM01162">
    <property type="entry name" value="DUF1771"/>
    <property type="match status" value="1"/>
</dbReference>
<gene>
    <name evidence="3" type="ORF">LTR36_006479</name>
</gene>
<evidence type="ECO:0000259" key="2">
    <source>
        <dbReference type="PROSITE" id="PS50828"/>
    </source>
</evidence>
<dbReference type="PANTHER" id="PTHR46535">
    <property type="entry name" value="NEDD4-BINDING PROTEIN 2"/>
    <property type="match status" value="1"/>
</dbReference>
<protein>
    <recommendedName>
        <fullName evidence="2">Smr domain-containing protein</fullName>
    </recommendedName>
</protein>
<dbReference type="Pfam" id="PF26286">
    <property type="entry name" value="UBA_10"/>
    <property type="match status" value="1"/>
</dbReference>
<feature type="compositionally biased region" description="Polar residues" evidence="1">
    <location>
        <begin position="80"/>
        <end position="96"/>
    </location>
</feature>
<evidence type="ECO:0000256" key="1">
    <source>
        <dbReference type="SAM" id="MobiDB-lite"/>
    </source>
</evidence>
<dbReference type="InterPro" id="IPR058864">
    <property type="entry name" value="UBA_10"/>
</dbReference>
<evidence type="ECO:0000313" key="3">
    <source>
        <dbReference type="EMBL" id="KAK4549482.1"/>
    </source>
</evidence>
<dbReference type="InterPro" id="IPR052772">
    <property type="entry name" value="Endo/PolyKinase_Domain-Protein"/>
</dbReference>